<protein>
    <recommendedName>
        <fullName evidence="1">PPM-type phosphatase domain-containing protein</fullName>
    </recommendedName>
</protein>
<dbReference type="AlphaFoldDB" id="A0AAD4GVV6"/>
<accession>A0AAD4GVV6</accession>
<keyword evidence="3" id="KW-1185">Reference proteome</keyword>
<dbReference type="PANTHER" id="PTHR13832">
    <property type="entry name" value="PROTEIN PHOSPHATASE 2C"/>
    <property type="match status" value="1"/>
</dbReference>
<dbReference type="SMART" id="SM00332">
    <property type="entry name" value="PP2Cc"/>
    <property type="match status" value="1"/>
</dbReference>
<reference evidence="2" key="1">
    <citation type="journal article" date="2019" name="Beilstein J. Org. Chem.">
        <title>Nanangenines: drimane sesquiterpenoids as the dominant metabolite cohort of a novel Australian fungus, Aspergillus nanangensis.</title>
        <authorList>
            <person name="Lacey H.J."/>
            <person name="Gilchrist C.L.M."/>
            <person name="Crombie A."/>
            <person name="Kalaitzis J.A."/>
            <person name="Vuong D."/>
            <person name="Rutledge P.J."/>
            <person name="Turner P."/>
            <person name="Pitt J.I."/>
            <person name="Lacey E."/>
            <person name="Chooi Y.H."/>
            <person name="Piggott A.M."/>
        </authorList>
    </citation>
    <scope>NUCLEOTIDE SEQUENCE</scope>
    <source>
        <strain evidence="2">MST-FP2251</strain>
    </source>
</reference>
<dbReference type="InterPro" id="IPR001932">
    <property type="entry name" value="PPM-type_phosphatase-like_dom"/>
</dbReference>
<dbReference type="PANTHER" id="PTHR13832:SF792">
    <property type="entry name" value="GM14286P"/>
    <property type="match status" value="1"/>
</dbReference>
<feature type="domain" description="PPM-type phosphatase" evidence="1">
    <location>
        <begin position="83"/>
        <end position="432"/>
    </location>
</feature>
<dbReference type="GO" id="GO:0005739">
    <property type="term" value="C:mitochondrion"/>
    <property type="evidence" value="ECO:0007669"/>
    <property type="project" value="TreeGrafter"/>
</dbReference>
<dbReference type="InterPro" id="IPR036457">
    <property type="entry name" value="PPM-type-like_dom_sf"/>
</dbReference>
<sequence length="472" mass="52148">MTRPRLYMTTAFIRSTRAYSTLSSGSSYMKCIVAGGAISTLGLWWLLTRTTTYDDVPHLSSPPTSHWSVEPGPSPKQVTQILSQGAYTVPVKNVPGVRRYDGAQSESNSPCEDQGSETAQVLKTHLVPFVRDRLCQTPQRSSLKAVQGAIIKGFMNLDYSIINDAVNIVRSENPFPTKVKKLVPAYSGSCALLSLYDPATATLHVACTGNSRAVLAQKCPDGNGWEVTPLSVDQMCSNGTEIARLYAEHPGEDWAIKDGKVLEMPLSRAFGDGSWKWPLSFQIEVQRRFNGWPPLAPIEVYQTPPYLTAEPVVTSTLIDPGRPSFLIMATAALWSFMSNQQAVDLVARWLEGGAEKSKPNYGAFDFGGQMRNIENWDFAEGRTTVQDDNVAVHLMRNCLGGNHHEMVAGRLAFGSPSCERIRDDMTVQVVFFNGPDEKYPERMKRKDPESRSESDLHAILYTVLRNVIGHPG</sequence>
<proteinExistence type="predicted"/>
<gene>
    <name evidence="2" type="ORF">FE257_004990</name>
</gene>
<dbReference type="InterPro" id="IPR015655">
    <property type="entry name" value="PP2C"/>
</dbReference>
<dbReference type="Pfam" id="PF00481">
    <property type="entry name" value="PP2C"/>
    <property type="match status" value="1"/>
</dbReference>
<evidence type="ECO:0000313" key="3">
    <source>
        <dbReference type="Proteomes" id="UP001194746"/>
    </source>
</evidence>
<dbReference type="Gene3D" id="3.60.40.10">
    <property type="entry name" value="PPM-type phosphatase domain"/>
    <property type="match status" value="1"/>
</dbReference>
<dbReference type="EMBL" id="VCAU01000021">
    <property type="protein sequence ID" value="KAF9891055.1"/>
    <property type="molecule type" value="Genomic_DNA"/>
</dbReference>
<dbReference type="GO" id="GO:0004741">
    <property type="term" value="F:[pyruvate dehydrogenase (acetyl-transferring)]-phosphatase activity"/>
    <property type="evidence" value="ECO:0007669"/>
    <property type="project" value="TreeGrafter"/>
</dbReference>
<evidence type="ECO:0000313" key="2">
    <source>
        <dbReference type="EMBL" id="KAF9891055.1"/>
    </source>
</evidence>
<organism evidence="2 3">
    <name type="scientific">Aspergillus nanangensis</name>
    <dbReference type="NCBI Taxonomy" id="2582783"/>
    <lineage>
        <taxon>Eukaryota</taxon>
        <taxon>Fungi</taxon>
        <taxon>Dikarya</taxon>
        <taxon>Ascomycota</taxon>
        <taxon>Pezizomycotina</taxon>
        <taxon>Eurotiomycetes</taxon>
        <taxon>Eurotiomycetidae</taxon>
        <taxon>Eurotiales</taxon>
        <taxon>Aspergillaceae</taxon>
        <taxon>Aspergillus</taxon>
        <taxon>Aspergillus subgen. Circumdati</taxon>
    </lineage>
</organism>
<comment type="caution">
    <text evidence="2">The sequence shown here is derived from an EMBL/GenBank/DDBJ whole genome shotgun (WGS) entry which is preliminary data.</text>
</comment>
<dbReference type="SUPFAM" id="SSF81606">
    <property type="entry name" value="PP2C-like"/>
    <property type="match status" value="1"/>
</dbReference>
<reference evidence="2" key="2">
    <citation type="submission" date="2020-02" db="EMBL/GenBank/DDBJ databases">
        <authorList>
            <person name="Gilchrist C.L.M."/>
            <person name="Chooi Y.-H."/>
        </authorList>
    </citation>
    <scope>NUCLEOTIDE SEQUENCE</scope>
    <source>
        <strain evidence="2">MST-FP2251</strain>
    </source>
</reference>
<dbReference type="PROSITE" id="PS51746">
    <property type="entry name" value="PPM_2"/>
    <property type="match status" value="1"/>
</dbReference>
<name>A0AAD4GVV6_ASPNN</name>
<dbReference type="CDD" id="cd00143">
    <property type="entry name" value="PP2Cc"/>
    <property type="match status" value="1"/>
</dbReference>
<dbReference type="Proteomes" id="UP001194746">
    <property type="component" value="Unassembled WGS sequence"/>
</dbReference>
<evidence type="ECO:0000259" key="1">
    <source>
        <dbReference type="PROSITE" id="PS51746"/>
    </source>
</evidence>